<evidence type="ECO:0000313" key="3">
    <source>
        <dbReference type="Proteomes" id="UP000299102"/>
    </source>
</evidence>
<keyword evidence="3" id="KW-1185">Reference proteome</keyword>
<evidence type="ECO:0000313" key="2">
    <source>
        <dbReference type="EMBL" id="GBP36500.1"/>
    </source>
</evidence>
<organism evidence="2 3">
    <name type="scientific">Eumeta variegata</name>
    <name type="common">Bagworm moth</name>
    <name type="synonym">Eumeta japonica</name>
    <dbReference type="NCBI Taxonomy" id="151549"/>
    <lineage>
        <taxon>Eukaryota</taxon>
        <taxon>Metazoa</taxon>
        <taxon>Ecdysozoa</taxon>
        <taxon>Arthropoda</taxon>
        <taxon>Hexapoda</taxon>
        <taxon>Insecta</taxon>
        <taxon>Pterygota</taxon>
        <taxon>Neoptera</taxon>
        <taxon>Endopterygota</taxon>
        <taxon>Lepidoptera</taxon>
        <taxon>Glossata</taxon>
        <taxon>Ditrysia</taxon>
        <taxon>Tineoidea</taxon>
        <taxon>Psychidae</taxon>
        <taxon>Oiketicinae</taxon>
        <taxon>Eumeta</taxon>
    </lineage>
</organism>
<accession>A0A4C1VD88</accession>
<feature type="region of interest" description="Disordered" evidence="1">
    <location>
        <begin position="126"/>
        <end position="149"/>
    </location>
</feature>
<reference evidence="2 3" key="1">
    <citation type="journal article" date="2019" name="Commun. Biol.">
        <title>The bagworm genome reveals a unique fibroin gene that provides high tensile strength.</title>
        <authorList>
            <person name="Kono N."/>
            <person name="Nakamura H."/>
            <person name="Ohtoshi R."/>
            <person name="Tomita M."/>
            <person name="Numata K."/>
            <person name="Arakawa K."/>
        </authorList>
    </citation>
    <scope>NUCLEOTIDE SEQUENCE [LARGE SCALE GENOMIC DNA]</scope>
</reference>
<gene>
    <name evidence="2" type="ORF">EVAR_8333_1</name>
</gene>
<dbReference type="EMBL" id="BGZK01000319">
    <property type="protein sequence ID" value="GBP36500.1"/>
    <property type="molecule type" value="Genomic_DNA"/>
</dbReference>
<evidence type="ECO:0000256" key="1">
    <source>
        <dbReference type="SAM" id="MobiDB-lite"/>
    </source>
</evidence>
<protein>
    <submittedName>
        <fullName evidence="2">Uncharacterized protein</fullName>
    </submittedName>
</protein>
<sequence>MLTLGLRPERPETIARAARGASKHRPFLITRRLRVWRADTMLYVTSSARSHSGYFPVSVSAHCFLLPFILVMSSLSVRLRARDGWRRARRRRPTGSRLVGRCIFFRPPLVYHLGRDAVDSHGRFVTSPPRPLPNYDRDRGPRTRTAPRNYDRDADLMHHAPARLLRGIFGRAFFALKAVGASGDLGGLADLILTHCTCDSS</sequence>
<dbReference type="AlphaFoldDB" id="A0A4C1VD88"/>
<proteinExistence type="predicted"/>
<name>A0A4C1VD88_EUMVA</name>
<dbReference type="Proteomes" id="UP000299102">
    <property type="component" value="Unassembled WGS sequence"/>
</dbReference>
<comment type="caution">
    <text evidence="2">The sequence shown here is derived from an EMBL/GenBank/DDBJ whole genome shotgun (WGS) entry which is preliminary data.</text>
</comment>